<evidence type="ECO:0000256" key="3">
    <source>
        <dbReference type="ARBA" id="ARBA00022840"/>
    </source>
</evidence>
<dbReference type="SUPFAM" id="SSF55931">
    <property type="entry name" value="Glutamine synthetase/guanido kinase"/>
    <property type="match status" value="1"/>
</dbReference>
<dbReference type="PANTHER" id="PTHR36510">
    <property type="entry name" value="GLUTAMATE--CYSTEINE LIGASE 2-RELATED"/>
    <property type="match status" value="1"/>
</dbReference>
<evidence type="ECO:0000313" key="6">
    <source>
        <dbReference type="EMBL" id="KIA65152.1"/>
    </source>
</evidence>
<keyword evidence="1 5" id="KW-0436">Ligase</keyword>
<keyword evidence="7" id="KW-1185">Reference proteome</keyword>
<dbReference type="EC" id="6.3.2.2" evidence="5"/>
<proteinExistence type="inferred from homology"/>
<evidence type="ECO:0000313" key="7">
    <source>
        <dbReference type="Proteomes" id="UP000031364"/>
    </source>
</evidence>
<protein>
    <recommendedName>
        <fullName evidence="5">Putative glutamate--cysteine ligase 2</fullName>
        <ecNumber evidence="5">6.3.2.2</ecNumber>
    </recommendedName>
    <alternativeName>
        <fullName evidence="5">Gamma-glutamylcysteine synthetase 2</fullName>
        <shortName evidence="5">GCS 2</shortName>
        <shortName evidence="5">Gamma-GCS 2</shortName>
    </alternativeName>
</protein>
<keyword evidence="2 5" id="KW-0547">Nucleotide-binding</keyword>
<comment type="caution">
    <text evidence="6">The sequence shown here is derived from an EMBL/GenBank/DDBJ whole genome shotgun (WGS) entry which is preliminary data.</text>
</comment>
<dbReference type="Proteomes" id="UP000031364">
    <property type="component" value="Unassembled WGS sequence"/>
</dbReference>
<keyword evidence="3 5" id="KW-0067">ATP-binding</keyword>
<evidence type="ECO:0000256" key="2">
    <source>
        <dbReference type="ARBA" id="ARBA00022741"/>
    </source>
</evidence>
<dbReference type="Pfam" id="PF04107">
    <property type="entry name" value="GCS2"/>
    <property type="match status" value="1"/>
</dbReference>
<dbReference type="PANTHER" id="PTHR36510:SF1">
    <property type="entry name" value="GLUTAMATE--CYSTEINE LIGASE 2-RELATED"/>
    <property type="match status" value="1"/>
</dbReference>
<comment type="catalytic activity">
    <reaction evidence="4 5">
        <text>L-cysteine + L-glutamate + ATP = gamma-L-glutamyl-L-cysteine + ADP + phosphate + H(+)</text>
        <dbReference type="Rhea" id="RHEA:13285"/>
        <dbReference type="ChEBI" id="CHEBI:15378"/>
        <dbReference type="ChEBI" id="CHEBI:29985"/>
        <dbReference type="ChEBI" id="CHEBI:30616"/>
        <dbReference type="ChEBI" id="CHEBI:35235"/>
        <dbReference type="ChEBI" id="CHEBI:43474"/>
        <dbReference type="ChEBI" id="CHEBI:58173"/>
        <dbReference type="ChEBI" id="CHEBI:456216"/>
        <dbReference type="EC" id="6.3.2.2"/>
    </reaction>
</comment>
<dbReference type="HAMAP" id="MF_01609">
    <property type="entry name" value="Glu_cys_ligase_2"/>
    <property type="match status" value="1"/>
</dbReference>
<gene>
    <name evidence="6" type="ORF">FG87_09700</name>
</gene>
<evidence type="ECO:0000256" key="1">
    <source>
        <dbReference type="ARBA" id="ARBA00022598"/>
    </source>
</evidence>
<comment type="function">
    <text evidence="5">ATP-dependent carboxylate-amine ligase which exhibits weak glutamate--cysteine ligase activity.</text>
</comment>
<dbReference type="InterPro" id="IPR014746">
    <property type="entry name" value="Gln_synth/guanido_kin_cat_dom"/>
</dbReference>
<dbReference type="InterPro" id="IPR050141">
    <property type="entry name" value="GCL_type2/YbdK_subfam"/>
</dbReference>
<comment type="similarity">
    <text evidence="5">Belongs to the glutamate--cysteine ligase type 2 family. YbdK subfamily.</text>
</comment>
<evidence type="ECO:0000256" key="5">
    <source>
        <dbReference type="HAMAP-Rule" id="MF_01609"/>
    </source>
</evidence>
<dbReference type="InterPro" id="IPR011793">
    <property type="entry name" value="YbdK"/>
</dbReference>
<dbReference type="NCBIfam" id="TIGR02050">
    <property type="entry name" value="gshA_cyan_rel"/>
    <property type="match status" value="1"/>
</dbReference>
<sequence length="372" mass="40247">MGEEFDRMQALTIGFEEEFLLVDAEGRPVPEFDAVCGWLTDKLEAADSARFKPELQLTQIETISGIHTSMTALASELRSARATLAAAGDACAVSVLPVGTAPHPIADDTPLPDSGRYARIHDRYRGMLREYTACGAHVHIGVADPDRAVAVVNHLRPWLPTLLAVGVNSPFHHGRDSGYGSWRIAEQTRFPGAGLPPYARSADDYDARIATLLECGTLVDDHMSFWLARPSKVYPTVEVRAADTAATVDDAILQAVLTRGLVQTALNKLDEGVEGPRIDDQVGAAAIWAAARYGLAGPAVDPIEEIRVPAILLLRSLVTWIADALTATDDTALAKRLLRNVERHGTGAARQRRAAQPGLRHLVDAFRLTSWS</sequence>
<reference evidence="6 7" key="1">
    <citation type="journal article" date="2014" name="Int. J. Syst. Evol. Microbiol.">
        <title>Nocardia vulneris sp. nov., isolated from wounds of human patients in North America.</title>
        <authorList>
            <person name="Lasker B.A."/>
            <person name="Bell M."/>
            <person name="Klenk H.P."/>
            <person name="Sproer C."/>
            <person name="Schumann C."/>
            <person name="Schumann P."/>
            <person name="Brown J.M."/>
        </authorList>
    </citation>
    <scope>NUCLEOTIDE SEQUENCE [LARGE SCALE GENOMIC DNA]</scope>
    <source>
        <strain evidence="6 7">W9851</strain>
    </source>
</reference>
<accession>A0ABR4ZIC9</accession>
<organism evidence="6 7">
    <name type="scientific">Nocardia vulneris</name>
    <dbReference type="NCBI Taxonomy" id="1141657"/>
    <lineage>
        <taxon>Bacteria</taxon>
        <taxon>Bacillati</taxon>
        <taxon>Actinomycetota</taxon>
        <taxon>Actinomycetes</taxon>
        <taxon>Mycobacteriales</taxon>
        <taxon>Nocardiaceae</taxon>
        <taxon>Nocardia</taxon>
    </lineage>
</organism>
<dbReference type="Gene3D" id="3.30.590.20">
    <property type="match status" value="1"/>
</dbReference>
<dbReference type="InterPro" id="IPR006336">
    <property type="entry name" value="GCS2"/>
</dbReference>
<evidence type="ECO:0000256" key="4">
    <source>
        <dbReference type="ARBA" id="ARBA00048819"/>
    </source>
</evidence>
<name>A0ABR4ZIC9_9NOCA</name>
<dbReference type="EMBL" id="JNFP01000009">
    <property type="protein sequence ID" value="KIA65152.1"/>
    <property type="molecule type" value="Genomic_DNA"/>
</dbReference>